<comment type="caution">
    <text evidence="3">The sequence shown here is derived from an EMBL/GenBank/DDBJ whole genome shotgun (WGS) entry which is preliminary data.</text>
</comment>
<keyword evidence="2" id="KW-0443">Lipid metabolism</keyword>
<dbReference type="EMBL" id="MU150235">
    <property type="protein sequence ID" value="KAF9467924.1"/>
    <property type="molecule type" value="Genomic_DNA"/>
</dbReference>
<dbReference type="OrthoDB" id="630895at2759"/>
<dbReference type="AlphaFoldDB" id="A0A9P5YFY9"/>
<gene>
    <name evidence="3" type="ORF">BDZ94DRAFT_917307</name>
</gene>
<accession>A0A9P5YFY9</accession>
<dbReference type="PANTHER" id="PTHR24185">
    <property type="entry name" value="CALCIUM-INDEPENDENT PHOSPHOLIPASE A2-GAMMA"/>
    <property type="match status" value="1"/>
</dbReference>
<sequence length="284" mass="31406">MKIYVELGTSLFGGLDEKAWDNIIERDGLKTEAFELKLASIVEKHTGDRDALLKIQKTSSDKVDRESTNVFITTVEPAGASSTEPYRLRSYTTPSRGIQPTLGNHAWTVCEAIRAGIASPSFLKPLQIGSQYFQDAGNSGSANPVWDALKEAELRWSKNVQPVIISLGTGVVSLFPVDSDLEEDLSERYYEPVSTRVQVGTKAPKSKLWSDEFAKQLIRVAQDTELKHQGAAKHFNKRSIPQLKPKMIFIDDVLQLGDKPTTTSVSIQTRGLATLICLTLHKFG</sequence>
<dbReference type="InterPro" id="IPR016035">
    <property type="entry name" value="Acyl_Trfase/lysoPLipase"/>
</dbReference>
<dbReference type="GO" id="GO:0016042">
    <property type="term" value="P:lipid catabolic process"/>
    <property type="evidence" value="ECO:0007669"/>
    <property type="project" value="UniProtKB-KW"/>
</dbReference>
<evidence type="ECO:0000313" key="4">
    <source>
        <dbReference type="Proteomes" id="UP000807353"/>
    </source>
</evidence>
<organism evidence="3 4">
    <name type="scientific">Collybia nuda</name>
    <dbReference type="NCBI Taxonomy" id="64659"/>
    <lineage>
        <taxon>Eukaryota</taxon>
        <taxon>Fungi</taxon>
        <taxon>Dikarya</taxon>
        <taxon>Basidiomycota</taxon>
        <taxon>Agaricomycotina</taxon>
        <taxon>Agaricomycetes</taxon>
        <taxon>Agaricomycetidae</taxon>
        <taxon>Agaricales</taxon>
        <taxon>Tricholomatineae</taxon>
        <taxon>Clitocybaceae</taxon>
        <taxon>Collybia</taxon>
    </lineage>
</organism>
<dbReference type="SUPFAM" id="SSF52151">
    <property type="entry name" value="FabD/lysophospholipase-like"/>
    <property type="match status" value="1"/>
</dbReference>
<dbReference type="GO" id="GO:0047499">
    <property type="term" value="F:calcium-independent phospholipase A2 activity"/>
    <property type="evidence" value="ECO:0007669"/>
    <property type="project" value="TreeGrafter"/>
</dbReference>
<protein>
    <submittedName>
        <fullName evidence="3">Uncharacterized protein</fullName>
    </submittedName>
</protein>
<dbReference type="GO" id="GO:0019369">
    <property type="term" value="P:arachidonate metabolic process"/>
    <property type="evidence" value="ECO:0007669"/>
    <property type="project" value="TreeGrafter"/>
</dbReference>
<keyword evidence="1" id="KW-0378">Hydrolase</keyword>
<evidence type="ECO:0000256" key="2">
    <source>
        <dbReference type="ARBA" id="ARBA00022963"/>
    </source>
</evidence>
<dbReference type="PANTHER" id="PTHR24185:SF1">
    <property type="entry name" value="CALCIUM-INDEPENDENT PHOSPHOLIPASE A2-GAMMA"/>
    <property type="match status" value="1"/>
</dbReference>
<name>A0A9P5YFY9_9AGAR</name>
<evidence type="ECO:0000256" key="1">
    <source>
        <dbReference type="ARBA" id="ARBA00022801"/>
    </source>
</evidence>
<keyword evidence="4" id="KW-1185">Reference proteome</keyword>
<dbReference type="Proteomes" id="UP000807353">
    <property type="component" value="Unassembled WGS sequence"/>
</dbReference>
<reference evidence="3" key="1">
    <citation type="submission" date="2020-11" db="EMBL/GenBank/DDBJ databases">
        <authorList>
            <consortium name="DOE Joint Genome Institute"/>
            <person name="Ahrendt S."/>
            <person name="Riley R."/>
            <person name="Andreopoulos W."/>
            <person name="Labutti K."/>
            <person name="Pangilinan J."/>
            <person name="Ruiz-Duenas F.J."/>
            <person name="Barrasa J.M."/>
            <person name="Sanchez-Garcia M."/>
            <person name="Camarero S."/>
            <person name="Miyauchi S."/>
            <person name="Serrano A."/>
            <person name="Linde D."/>
            <person name="Babiker R."/>
            <person name="Drula E."/>
            <person name="Ayuso-Fernandez I."/>
            <person name="Pacheco R."/>
            <person name="Padilla G."/>
            <person name="Ferreira P."/>
            <person name="Barriuso J."/>
            <person name="Kellner H."/>
            <person name="Castanera R."/>
            <person name="Alfaro M."/>
            <person name="Ramirez L."/>
            <person name="Pisabarro A.G."/>
            <person name="Kuo A."/>
            <person name="Tritt A."/>
            <person name="Lipzen A."/>
            <person name="He G."/>
            <person name="Yan M."/>
            <person name="Ng V."/>
            <person name="Cullen D."/>
            <person name="Martin F."/>
            <person name="Rosso M.-N."/>
            <person name="Henrissat B."/>
            <person name="Hibbett D."/>
            <person name="Martinez A.T."/>
            <person name="Grigoriev I.V."/>
        </authorList>
    </citation>
    <scope>NUCLEOTIDE SEQUENCE</scope>
    <source>
        <strain evidence="3">CBS 247.69</strain>
    </source>
</reference>
<dbReference type="Gene3D" id="3.40.1090.10">
    <property type="entry name" value="Cytosolic phospholipase A2 catalytic domain"/>
    <property type="match status" value="1"/>
</dbReference>
<proteinExistence type="predicted"/>
<keyword evidence="2" id="KW-0442">Lipid degradation</keyword>
<dbReference type="GO" id="GO:0016020">
    <property type="term" value="C:membrane"/>
    <property type="evidence" value="ECO:0007669"/>
    <property type="project" value="TreeGrafter"/>
</dbReference>
<evidence type="ECO:0000313" key="3">
    <source>
        <dbReference type="EMBL" id="KAF9467924.1"/>
    </source>
</evidence>